<keyword evidence="8" id="KW-1185">Reference proteome</keyword>
<dbReference type="RefSeq" id="WP_345346529.1">
    <property type="nucleotide sequence ID" value="NZ_BAABFB010000050.1"/>
</dbReference>
<keyword evidence="2" id="KW-0805">Transcription regulation</keyword>
<evidence type="ECO:0000313" key="8">
    <source>
        <dbReference type="Proteomes" id="UP001501183"/>
    </source>
</evidence>
<dbReference type="InterPro" id="IPR005119">
    <property type="entry name" value="LysR_subst-bd"/>
</dbReference>
<proteinExistence type="inferred from homology"/>
<comment type="caution">
    <text evidence="7">The sequence shown here is derived from an EMBL/GenBank/DDBJ whole genome shotgun (WGS) entry which is preliminary data.</text>
</comment>
<evidence type="ECO:0000256" key="5">
    <source>
        <dbReference type="ARBA" id="ARBA00023163"/>
    </source>
</evidence>
<accession>A0ABP8P7P3</accession>
<dbReference type="CDD" id="cd08423">
    <property type="entry name" value="PBP2_LTTR_like_6"/>
    <property type="match status" value="1"/>
</dbReference>
<dbReference type="Pfam" id="PF00126">
    <property type="entry name" value="HTH_1"/>
    <property type="match status" value="1"/>
</dbReference>
<dbReference type="PROSITE" id="PS50931">
    <property type="entry name" value="HTH_LYSR"/>
    <property type="match status" value="1"/>
</dbReference>
<dbReference type="Gene3D" id="3.40.190.10">
    <property type="entry name" value="Periplasmic binding protein-like II"/>
    <property type="match status" value="2"/>
</dbReference>
<evidence type="ECO:0000313" key="7">
    <source>
        <dbReference type="EMBL" id="GAA4481849.1"/>
    </source>
</evidence>
<dbReference type="PANTHER" id="PTHR30346:SF29">
    <property type="entry name" value="LYSR SUBSTRATE-BINDING"/>
    <property type="match status" value="1"/>
</dbReference>
<dbReference type="SUPFAM" id="SSF46785">
    <property type="entry name" value="Winged helix' DNA-binding domain"/>
    <property type="match status" value="1"/>
</dbReference>
<dbReference type="Gene3D" id="1.10.10.10">
    <property type="entry name" value="Winged helix-like DNA-binding domain superfamily/Winged helix DNA-binding domain"/>
    <property type="match status" value="1"/>
</dbReference>
<evidence type="ECO:0000256" key="3">
    <source>
        <dbReference type="ARBA" id="ARBA00023125"/>
    </source>
</evidence>
<evidence type="ECO:0000256" key="4">
    <source>
        <dbReference type="ARBA" id="ARBA00023159"/>
    </source>
</evidence>
<gene>
    <name evidence="7" type="ORF">GCM10023094_30710</name>
</gene>
<sequence length="306" mass="32065">MLDVRKLRLLRELARRGTIAAVAEALAYTPSAVSQQLAALEREAGRPLLTRTGRRVDLTPAGVVLVEHAEVVLADLERAAAALAASESGLSGSVRLGAFPTALPTLVLPALLELGRAEPDLELTVTEVDPADVPDLLRSGRLDVALVHEYDNVPSTMGPGVELEPLLDEVVFLATPEASTTSGAAVIRSHAASPWIVGNPGTLCHTMTVRTCQSHGFEPRVAHRIDDFATVLRLVAAGAGVALVPQLGATDVPAGVVLTALPIGRRTRIAYRRGSRSRPAFAAVGSELHCAATRIRDAVAGLPSQP</sequence>
<keyword evidence="5" id="KW-0804">Transcription</keyword>
<keyword evidence="3" id="KW-0238">DNA-binding</keyword>
<dbReference type="InterPro" id="IPR036390">
    <property type="entry name" value="WH_DNA-bd_sf"/>
</dbReference>
<protein>
    <submittedName>
        <fullName evidence="7">LysR family transcriptional regulator</fullName>
    </submittedName>
</protein>
<name>A0ABP8P7P3_9NOCA</name>
<dbReference type="EMBL" id="BAABFB010000050">
    <property type="protein sequence ID" value="GAA4481849.1"/>
    <property type="molecule type" value="Genomic_DNA"/>
</dbReference>
<dbReference type="SUPFAM" id="SSF53850">
    <property type="entry name" value="Periplasmic binding protein-like II"/>
    <property type="match status" value="1"/>
</dbReference>
<keyword evidence="4" id="KW-0010">Activator</keyword>
<feature type="domain" description="HTH lysR-type" evidence="6">
    <location>
        <begin position="2"/>
        <end position="59"/>
    </location>
</feature>
<dbReference type="Proteomes" id="UP001501183">
    <property type="component" value="Unassembled WGS sequence"/>
</dbReference>
<evidence type="ECO:0000256" key="2">
    <source>
        <dbReference type="ARBA" id="ARBA00023015"/>
    </source>
</evidence>
<organism evidence="7 8">
    <name type="scientific">Rhodococcus olei</name>
    <dbReference type="NCBI Taxonomy" id="2161675"/>
    <lineage>
        <taxon>Bacteria</taxon>
        <taxon>Bacillati</taxon>
        <taxon>Actinomycetota</taxon>
        <taxon>Actinomycetes</taxon>
        <taxon>Mycobacteriales</taxon>
        <taxon>Nocardiaceae</taxon>
        <taxon>Rhodococcus</taxon>
    </lineage>
</organism>
<dbReference type="InterPro" id="IPR000847">
    <property type="entry name" value="LysR_HTH_N"/>
</dbReference>
<evidence type="ECO:0000256" key="1">
    <source>
        <dbReference type="ARBA" id="ARBA00009437"/>
    </source>
</evidence>
<comment type="similarity">
    <text evidence="1">Belongs to the LysR transcriptional regulatory family.</text>
</comment>
<dbReference type="InterPro" id="IPR036388">
    <property type="entry name" value="WH-like_DNA-bd_sf"/>
</dbReference>
<dbReference type="PANTHER" id="PTHR30346">
    <property type="entry name" value="TRANSCRIPTIONAL DUAL REGULATOR HCAR-RELATED"/>
    <property type="match status" value="1"/>
</dbReference>
<evidence type="ECO:0000259" key="6">
    <source>
        <dbReference type="PROSITE" id="PS50931"/>
    </source>
</evidence>
<dbReference type="Pfam" id="PF03466">
    <property type="entry name" value="LysR_substrate"/>
    <property type="match status" value="1"/>
</dbReference>
<reference evidence="8" key="1">
    <citation type="journal article" date="2019" name="Int. J. Syst. Evol. Microbiol.">
        <title>The Global Catalogue of Microorganisms (GCM) 10K type strain sequencing project: providing services to taxonomists for standard genome sequencing and annotation.</title>
        <authorList>
            <consortium name="The Broad Institute Genomics Platform"/>
            <consortium name="The Broad Institute Genome Sequencing Center for Infectious Disease"/>
            <person name="Wu L."/>
            <person name="Ma J."/>
        </authorList>
    </citation>
    <scope>NUCLEOTIDE SEQUENCE [LARGE SCALE GENOMIC DNA]</scope>
    <source>
        <strain evidence="8">JCM 32206</strain>
    </source>
</reference>